<protein>
    <submittedName>
        <fullName evidence="3">Cytoskeletal protein RodZ</fullName>
    </submittedName>
</protein>
<reference evidence="3 4" key="1">
    <citation type="submission" date="2020-02" db="EMBL/GenBank/DDBJ databases">
        <title>Sequencing the genomes of 1000 actinobacteria strains.</title>
        <authorList>
            <person name="Klenk H.-P."/>
        </authorList>
    </citation>
    <scope>NUCLEOTIDE SEQUENCE [LARGE SCALE GENOMIC DNA]</scope>
    <source>
        <strain evidence="3 4">DSM 27960</strain>
    </source>
</reference>
<keyword evidence="4" id="KW-1185">Reference proteome</keyword>
<comment type="caution">
    <text evidence="3">The sequence shown here is derived from an EMBL/GenBank/DDBJ whole genome shotgun (WGS) entry which is preliminary data.</text>
</comment>
<keyword evidence="2" id="KW-0812">Transmembrane</keyword>
<feature type="compositionally biased region" description="Polar residues" evidence="1">
    <location>
        <begin position="36"/>
        <end position="57"/>
    </location>
</feature>
<dbReference type="EMBL" id="JAAMOX010000001">
    <property type="protein sequence ID" value="NIH52296.1"/>
    <property type="molecule type" value="Genomic_DNA"/>
</dbReference>
<gene>
    <name evidence="3" type="ORF">FHX76_000164</name>
</gene>
<dbReference type="RefSeq" id="WP_167146645.1">
    <property type="nucleotide sequence ID" value="NZ_JAAMOX010000001.1"/>
</dbReference>
<dbReference type="Proteomes" id="UP000541033">
    <property type="component" value="Unassembled WGS sequence"/>
</dbReference>
<keyword evidence="2" id="KW-1133">Transmembrane helix</keyword>
<evidence type="ECO:0000313" key="3">
    <source>
        <dbReference type="EMBL" id="NIH52296.1"/>
    </source>
</evidence>
<evidence type="ECO:0000256" key="2">
    <source>
        <dbReference type="SAM" id="Phobius"/>
    </source>
</evidence>
<feature type="region of interest" description="Disordered" evidence="1">
    <location>
        <begin position="36"/>
        <end position="84"/>
    </location>
</feature>
<organism evidence="3 4">
    <name type="scientific">Lysinibacter cavernae</name>
    <dbReference type="NCBI Taxonomy" id="1640652"/>
    <lineage>
        <taxon>Bacteria</taxon>
        <taxon>Bacillati</taxon>
        <taxon>Actinomycetota</taxon>
        <taxon>Actinomycetes</taxon>
        <taxon>Micrococcales</taxon>
        <taxon>Microbacteriaceae</taxon>
        <taxon>Lysinibacter</taxon>
    </lineage>
</organism>
<dbReference type="AlphaFoldDB" id="A0A7X5TRK1"/>
<feature type="transmembrane region" description="Helical" evidence="2">
    <location>
        <begin position="12"/>
        <end position="32"/>
    </location>
</feature>
<sequence length="192" mass="20019">MKSNREQLIPWIVVSAIAVVAIIIALVFVSSINATSNDAGEQTNDATPSTSKPVQGNTKPSTASTPTPSETDEPDTGEIPVVDPGATSELGFAGWNVTGQLSTKLGATSFTVNGDVMNLDSELPRTLPASCATAQSGWGISRSESKTATNTMKVGDAYFGVVKPAESCSENKALFNEIWGLYGAYLKSLKAS</sequence>
<proteinExistence type="predicted"/>
<feature type="compositionally biased region" description="Low complexity" evidence="1">
    <location>
        <begin position="58"/>
        <end position="69"/>
    </location>
</feature>
<keyword evidence="2" id="KW-0472">Membrane</keyword>
<evidence type="ECO:0000256" key="1">
    <source>
        <dbReference type="SAM" id="MobiDB-lite"/>
    </source>
</evidence>
<accession>A0A7X5TRK1</accession>
<name>A0A7X5TRK1_9MICO</name>
<evidence type="ECO:0000313" key="4">
    <source>
        <dbReference type="Proteomes" id="UP000541033"/>
    </source>
</evidence>